<feature type="region of interest" description="Disordered" evidence="16">
    <location>
        <begin position="765"/>
        <end position="786"/>
    </location>
</feature>
<dbReference type="InterPro" id="IPR001841">
    <property type="entry name" value="Znf_RING"/>
</dbReference>
<comment type="subunit">
    <text evidence="15">Component of the ribosome quality control complex (RQC).</text>
</comment>
<keyword evidence="8 15" id="KW-0808">Transferase</keyword>
<sequence>MVKEKRKARLDKGEGGEFIGFGAFANTTTAVSGITVGNNPSITPAITTASSTPTSSTTSLSPIYTGSDASLNIIFSRIGQKRDATTKAKALAELATYFQEETHPKKAQAEALSHFLYLYQSKLSYDNTPRIRSSSIQVCQYGRERLPKAWNTLLCCNNNNNKNNNRNVEIVGMLLCARADPASEVRTAANSFSKVLLLNGEETKTSEGLTVNNEDLACLQCCQEGIWSYVQRILSYQKPIAMHQDLFQKGSSSSSSSTPSLSEQQKEELEERFERIVGTAIEGLNLHLQEPTVVSYMNTIKDNNNNNNNNEPANYTTSESTKFLWKTLSSNKVSLRRKTYALLSTVCQKLPWMIDVDKTSKLLTHSLSSEKESTNTSQLLETLLAFIASLPKTERSAAMVQYTKPLTKLFKKGCYGASASAWTPMVLPIVALLSSGLDSVGNDGLPAQADVLTCVWEGRSQVVGVADGLQVAQAVAETATFLLQNQLRTPEPAFHQVIAKCWLNALQSYLTASESLTGPALQSHTNLGTVLSQSLVQFQQACTNKPQSAIAGLSNYFWNQELPVVVLQKDVSNVHLTKLLSDFRIHLSGVSSDEASTRQLFAPVLRQKFHAILAPARTKSNWVPNIDLYNLWIIILQVVSADEIFTTGDQSTISLDSFVMNHILTWFVRHTSTLSAELSKYLAILDTRLLVLALSASNETAIAQWASILRECLLADPSLSVLTACLTCLLQQGWKTADVVASSTDVFSQFCIRIAETAVDRASESALHQKHNMDDSDSMSESSTLDVDDEASHSTLQFLLFCVGLATESNTEALVDDDVIKAWCNATCPEEISGSSRSIERNPVLDTLITMVQADKLKGNEEMSIRILMQSWRLGGRVWDEKVLPLVLLPANMSLRSKLVEKSSQQSSSETQLFGRESSFDEENAWQWTSRAYRLLQLCPDEASERLPSFSLSAVGMGSIELWKQNPSPSLSACVLSLVKHVDSTKRWELFANAETNPLDLFIWILIHLSGGGLTEWEADRARRRADMTSKLLSYVDLVHDKVDVLDSSILKCVATVKGLMDESQPNENLLARSIAVLSMLVGSRFAPIRPVSKESISFSMPNTSDFNVGDTVWYISNPSDFSTREECKILKIHNDLPGEVYFTIQLNRDDDLQERQTLSERLRKKESDQDKHVLEPRDIYVSIDNIGKSEKLEREKFAKIIVDALILPYDGTMTSLCFEFYNVLICQCGLVGGRGIGSLHYSVLQQLLRIQNTLQVSLAEADQLGQSAVNSLLCLGLALGSGLNVPSSQFAIVLLGLDVTASLQVLLKVYDDETNESSTEVDVAVARFLGISMPTVTDQTVLNHGYSILFQVAARLFSTTEGVFGEADYLALKSMEIGQRESQKYGEGQSILQDSEGEAITALITAFSDRWSGAQPSNEPSLDVAGTQSWSSLPVFEIVMKGMLKHRPYLVANACRPSLDSIVSCLYCPVKRWDAMKVLSVYADHCRPIFNNDSDDEIINPLTLGLLDKWTEGLLEEEAEDLEDDVGVVAEWVCAKQMNGIESWHDDDKIDDDVAIGRMLSWLFFLQVVDAATAKDSMHRPSFLAYISCCGAVNSILDLAMVYGNVSSGRKYKFGKAVPLSQLLDMEVSDPTVEMSKLASLIMFRTVEVFPTLSKTWWEMHCPSKLTGTVQEFVESQVSPQVLKTALESIQHATAFGQMQVKGSSTTGEITATYVQDDLTLSVIIQVPSSFPFRRAEVDCSKTFGVPAARSRRWALMITQMINNQGGTLKDALLLWKENVDKEFEGVEPCPVCYSVLHVKSHRLPNLECNTCHNHFHDECLKEWFHSSNKNSCVICQQPWQGTKI</sequence>
<evidence type="ECO:0000256" key="9">
    <source>
        <dbReference type="ARBA" id="ARBA00022723"/>
    </source>
</evidence>
<dbReference type="Proteomes" id="UP000693970">
    <property type="component" value="Unassembled WGS sequence"/>
</dbReference>
<reference evidence="18" key="1">
    <citation type="journal article" date="2021" name="Sci. Rep.">
        <title>Diploid genomic architecture of Nitzschia inconspicua, an elite biomass production diatom.</title>
        <authorList>
            <person name="Oliver A."/>
            <person name="Podell S."/>
            <person name="Pinowska A."/>
            <person name="Traller J.C."/>
            <person name="Smith S.R."/>
            <person name="McClure R."/>
            <person name="Beliaev A."/>
            <person name="Bohutskyi P."/>
            <person name="Hill E.A."/>
            <person name="Rabines A."/>
            <person name="Zheng H."/>
            <person name="Allen L.Z."/>
            <person name="Kuo A."/>
            <person name="Grigoriev I.V."/>
            <person name="Allen A.E."/>
            <person name="Hazlebeck D."/>
            <person name="Allen E.E."/>
        </authorList>
    </citation>
    <scope>NUCLEOTIDE SEQUENCE</scope>
    <source>
        <strain evidence="18">Hildebrandi</strain>
    </source>
</reference>
<keyword evidence="11 14" id="KW-0863">Zinc-finger</keyword>
<dbReference type="GO" id="GO:0061630">
    <property type="term" value="F:ubiquitin protein ligase activity"/>
    <property type="evidence" value="ECO:0007669"/>
    <property type="project" value="UniProtKB-UniRule"/>
</dbReference>
<evidence type="ECO:0000256" key="10">
    <source>
        <dbReference type="ARBA" id="ARBA00022737"/>
    </source>
</evidence>
<reference evidence="18" key="2">
    <citation type="submission" date="2021-04" db="EMBL/GenBank/DDBJ databases">
        <authorList>
            <person name="Podell S."/>
        </authorList>
    </citation>
    <scope>NUCLEOTIDE SEQUENCE</scope>
    <source>
        <strain evidence="18">Hildebrandi</strain>
    </source>
</reference>
<evidence type="ECO:0000256" key="7">
    <source>
        <dbReference type="ARBA" id="ARBA00022490"/>
    </source>
</evidence>
<proteinExistence type="inferred from homology"/>
<name>A0A9K3M4M8_9STRA</name>
<dbReference type="OrthoDB" id="6108at2759"/>
<dbReference type="GO" id="GO:1990112">
    <property type="term" value="C:RQC complex"/>
    <property type="evidence" value="ECO:0007669"/>
    <property type="project" value="UniProtKB-UniRule"/>
</dbReference>
<evidence type="ECO:0000259" key="17">
    <source>
        <dbReference type="PROSITE" id="PS50089"/>
    </source>
</evidence>
<evidence type="ECO:0000256" key="4">
    <source>
        <dbReference type="ARBA" id="ARBA00007997"/>
    </source>
</evidence>
<evidence type="ECO:0000256" key="3">
    <source>
        <dbReference type="ARBA" id="ARBA00004906"/>
    </source>
</evidence>
<dbReference type="InterPro" id="IPR054478">
    <property type="entry name" value="LTN1_UBC"/>
</dbReference>
<keyword evidence="7" id="KW-0963">Cytoplasm</keyword>
<dbReference type="PANTHER" id="PTHR12389:SF0">
    <property type="entry name" value="E3 UBIQUITIN-PROTEIN LIGASE LISTERIN"/>
    <property type="match status" value="1"/>
</dbReference>
<dbReference type="Pfam" id="PF23009">
    <property type="entry name" value="UBC_like"/>
    <property type="match status" value="1"/>
</dbReference>
<evidence type="ECO:0000256" key="6">
    <source>
        <dbReference type="ARBA" id="ARBA00017157"/>
    </source>
</evidence>
<dbReference type="GO" id="GO:0005829">
    <property type="term" value="C:cytosol"/>
    <property type="evidence" value="ECO:0007669"/>
    <property type="project" value="UniProtKB-SubCell"/>
</dbReference>
<dbReference type="GO" id="GO:0043023">
    <property type="term" value="F:ribosomal large subunit binding"/>
    <property type="evidence" value="ECO:0007669"/>
    <property type="project" value="TreeGrafter"/>
</dbReference>
<evidence type="ECO:0000256" key="2">
    <source>
        <dbReference type="ARBA" id="ARBA00004514"/>
    </source>
</evidence>
<comment type="catalytic activity">
    <reaction evidence="1 15">
        <text>S-ubiquitinyl-[E2 ubiquitin-conjugating enzyme]-L-cysteine + [acceptor protein]-L-lysine = [E2 ubiquitin-conjugating enzyme]-L-cysteine + N(6)-ubiquitinyl-[acceptor protein]-L-lysine.</text>
        <dbReference type="EC" id="2.3.2.27"/>
    </reaction>
</comment>
<evidence type="ECO:0000256" key="5">
    <source>
        <dbReference type="ARBA" id="ARBA00012483"/>
    </source>
</evidence>
<protein>
    <recommendedName>
        <fullName evidence="6 15">E3 ubiquitin-protein ligase listerin</fullName>
        <ecNumber evidence="5 15">2.3.2.27</ecNumber>
    </recommendedName>
    <alternativeName>
        <fullName evidence="15">RING-type E3 ubiquitin transferase listerin</fullName>
    </alternativeName>
</protein>
<accession>A0A9K3M4M8</accession>
<comment type="pathway">
    <text evidence="3 15">Protein modification; protein ubiquitination.</text>
</comment>
<dbReference type="GO" id="GO:0008270">
    <property type="term" value="F:zinc ion binding"/>
    <property type="evidence" value="ECO:0007669"/>
    <property type="project" value="UniProtKB-KW"/>
</dbReference>
<dbReference type="PROSITE" id="PS50089">
    <property type="entry name" value="ZF_RING_2"/>
    <property type="match status" value="1"/>
</dbReference>
<dbReference type="InterPro" id="IPR039795">
    <property type="entry name" value="LTN1/Rkr1"/>
</dbReference>
<dbReference type="CDD" id="cd16491">
    <property type="entry name" value="RING-CH-C4HC3_LTN1"/>
    <property type="match status" value="1"/>
</dbReference>
<evidence type="ECO:0000256" key="13">
    <source>
        <dbReference type="ARBA" id="ARBA00022833"/>
    </source>
</evidence>
<keyword evidence="19" id="KW-1185">Reference proteome</keyword>
<feature type="compositionally biased region" description="Low complexity" evidence="16">
    <location>
        <begin position="251"/>
        <end position="263"/>
    </location>
</feature>
<dbReference type="GO" id="GO:1990116">
    <property type="term" value="P:ribosome-associated ubiquitin-dependent protein catabolic process"/>
    <property type="evidence" value="ECO:0007669"/>
    <property type="project" value="UniProtKB-UniRule"/>
</dbReference>
<evidence type="ECO:0000256" key="16">
    <source>
        <dbReference type="SAM" id="MobiDB-lite"/>
    </source>
</evidence>
<dbReference type="Pfam" id="PF22999">
    <property type="entry name" value="LTN1_E3_ligase_6th"/>
    <property type="match status" value="1"/>
</dbReference>
<evidence type="ECO:0000256" key="1">
    <source>
        <dbReference type="ARBA" id="ARBA00000900"/>
    </source>
</evidence>
<dbReference type="Pfam" id="PF22958">
    <property type="entry name" value="Ltn1_1st"/>
    <property type="match status" value="1"/>
</dbReference>
<evidence type="ECO:0000313" key="18">
    <source>
        <dbReference type="EMBL" id="KAG7373967.1"/>
    </source>
</evidence>
<evidence type="ECO:0000256" key="8">
    <source>
        <dbReference type="ARBA" id="ARBA00022679"/>
    </source>
</evidence>
<comment type="caution">
    <text evidence="18">The sequence shown here is derived from an EMBL/GenBank/DDBJ whole genome shotgun (WGS) entry which is preliminary data.</text>
</comment>
<dbReference type="InterPro" id="IPR054477">
    <property type="entry name" value="LTN1_E3_ligase_6th"/>
</dbReference>
<keyword evidence="10" id="KW-0677">Repeat</keyword>
<dbReference type="PANTHER" id="PTHR12389">
    <property type="entry name" value="ZINC FINGER PROTEIN 294"/>
    <property type="match status" value="1"/>
</dbReference>
<comment type="similarity">
    <text evidence="4 15">Belongs to the LTN1 family.</text>
</comment>
<dbReference type="EC" id="2.3.2.27" evidence="5 15"/>
<gene>
    <name evidence="18" type="ORF">IV203_013062</name>
</gene>
<dbReference type="InterPro" id="IPR054476">
    <property type="entry name" value="Ltn1_N"/>
</dbReference>
<comment type="subcellular location">
    <subcellularLocation>
        <location evidence="2">Cytoplasm</location>
        <location evidence="2">Cytosol</location>
    </subcellularLocation>
</comment>
<comment type="function">
    <text evidence="15">E3 ubiquitin-protein ligase. Component of the ribosome quality control complex (RQC), a ribosome-associated complex that mediates ubiquitination and extraction of incompletely synthesized nascent chains for proteasomal degradation.</text>
</comment>
<feature type="region of interest" description="Disordered" evidence="16">
    <location>
        <begin position="247"/>
        <end position="269"/>
    </location>
</feature>
<evidence type="ECO:0000256" key="15">
    <source>
        <dbReference type="RuleBase" id="RU367090"/>
    </source>
</evidence>
<evidence type="ECO:0000313" key="19">
    <source>
        <dbReference type="Proteomes" id="UP000693970"/>
    </source>
</evidence>
<dbReference type="GO" id="GO:0072344">
    <property type="term" value="P:rescue of stalled ribosome"/>
    <property type="evidence" value="ECO:0007669"/>
    <property type="project" value="UniProtKB-UniRule"/>
</dbReference>
<dbReference type="EMBL" id="JAGRRH010000001">
    <property type="protein sequence ID" value="KAG7373967.1"/>
    <property type="molecule type" value="Genomic_DNA"/>
</dbReference>
<keyword evidence="9 15" id="KW-0479">Metal-binding</keyword>
<dbReference type="InterPro" id="IPR039804">
    <property type="entry name" value="RING-CH-C4HC3_LTN1"/>
</dbReference>
<organism evidence="18 19">
    <name type="scientific">Nitzschia inconspicua</name>
    <dbReference type="NCBI Taxonomy" id="303405"/>
    <lineage>
        <taxon>Eukaryota</taxon>
        <taxon>Sar</taxon>
        <taxon>Stramenopiles</taxon>
        <taxon>Ochrophyta</taxon>
        <taxon>Bacillariophyta</taxon>
        <taxon>Bacillariophyceae</taxon>
        <taxon>Bacillariophycidae</taxon>
        <taxon>Bacillariales</taxon>
        <taxon>Bacillariaceae</taxon>
        <taxon>Nitzschia</taxon>
    </lineage>
</organism>
<evidence type="ECO:0000256" key="14">
    <source>
        <dbReference type="PROSITE-ProRule" id="PRU00175"/>
    </source>
</evidence>
<evidence type="ECO:0000256" key="12">
    <source>
        <dbReference type="ARBA" id="ARBA00022786"/>
    </source>
</evidence>
<evidence type="ECO:0000256" key="11">
    <source>
        <dbReference type="ARBA" id="ARBA00022771"/>
    </source>
</evidence>
<keyword evidence="12 15" id="KW-0833">Ubl conjugation pathway</keyword>
<feature type="domain" description="RING-type" evidence="17">
    <location>
        <begin position="1791"/>
        <end position="1838"/>
    </location>
</feature>
<dbReference type="FunFam" id="3.30.40.10:FF:000038">
    <property type="entry name" value="E3 ubiquitin-protein ligase listerin"/>
    <property type="match status" value="1"/>
</dbReference>
<keyword evidence="13 15" id="KW-0862">Zinc</keyword>